<reference evidence="2" key="1">
    <citation type="submission" date="2017-02" db="EMBL/GenBank/DDBJ databases">
        <title>Delving into the versatile metabolic prowess of the omnipresent phylum Bacteroidetes.</title>
        <authorList>
            <person name="Nobu M.K."/>
            <person name="Mei R."/>
            <person name="Narihiro T."/>
            <person name="Kuroda K."/>
            <person name="Liu W.-T."/>
        </authorList>
    </citation>
    <scope>NUCLEOTIDE SEQUENCE</scope>
    <source>
        <strain evidence="2">ADurb.Bin276</strain>
    </source>
</reference>
<name>A0A1V5SR13_9BACT</name>
<proteinExistence type="predicted"/>
<sequence length="216" mass="23880">MRDKNAFDIQKKIILFIILGFLFCGLMLSSIHCNGICVDNTKFCAIIKDFAPLTVQPALEDCPTSLIICDGEQIVLFWKAEAALTSTIHLTGPGGESYEYSIIEGQATVTPRTSGFWWIKFTGKDCTFNKSIWVRVIKGEEIHTIMANGNSDIGFFVISILKVFLKNSLSKKFVLLSVLEFLNIGKTGVAKKLIGTTQVVLLLISRKSMGQPIVLP</sequence>
<accession>A0A1V5SR13</accession>
<organism evidence="2">
    <name type="scientific">Candidatus Atribacter allofermentans</name>
    <dbReference type="NCBI Taxonomy" id="1852833"/>
    <lineage>
        <taxon>Bacteria</taxon>
        <taxon>Pseudomonadati</taxon>
        <taxon>Atribacterota</taxon>
        <taxon>Atribacteria</taxon>
        <taxon>Atribacterales</taxon>
        <taxon>Atribacteraceae</taxon>
        <taxon>Atribacter</taxon>
    </lineage>
</organism>
<comment type="caution">
    <text evidence="2">The sequence shown here is derived from an EMBL/GenBank/DDBJ whole genome shotgun (WGS) entry which is preliminary data.</text>
</comment>
<evidence type="ECO:0000256" key="1">
    <source>
        <dbReference type="SAM" id="Phobius"/>
    </source>
</evidence>
<keyword evidence="1" id="KW-1133">Transmembrane helix</keyword>
<evidence type="ECO:0000313" key="2">
    <source>
        <dbReference type="EMBL" id="OQA56979.1"/>
    </source>
</evidence>
<dbReference type="EMBL" id="MWBQ01000101">
    <property type="protein sequence ID" value="OQA56979.1"/>
    <property type="molecule type" value="Genomic_DNA"/>
</dbReference>
<dbReference type="Proteomes" id="UP000485569">
    <property type="component" value="Unassembled WGS sequence"/>
</dbReference>
<keyword evidence="1" id="KW-0472">Membrane</keyword>
<gene>
    <name evidence="2" type="ORF">BWY41_01387</name>
</gene>
<dbReference type="AlphaFoldDB" id="A0A1V5SR13"/>
<protein>
    <submittedName>
        <fullName evidence="2">Uncharacterized protein</fullName>
    </submittedName>
</protein>
<feature type="transmembrane region" description="Helical" evidence="1">
    <location>
        <begin position="12"/>
        <end position="31"/>
    </location>
</feature>
<keyword evidence="1" id="KW-0812">Transmembrane</keyword>